<proteinExistence type="predicted"/>
<dbReference type="InterPro" id="IPR001387">
    <property type="entry name" value="Cro/C1-type_HTH"/>
</dbReference>
<dbReference type="Pfam" id="PF01381">
    <property type="entry name" value="HTH_3"/>
    <property type="match status" value="1"/>
</dbReference>
<dbReference type="PANTHER" id="PTHR40661">
    <property type="match status" value="1"/>
</dbReference>
<keyword evidence="6" id="KW-1185">Reference proteome</keyword>
<dbReference type="Gene3D" id="2.10.109.10">
    <property type="entry name" value="Umud Fragment, subunit A"/>
    <property type="match status" value="1"/>
</dbReference>
<dbReference type="InterPro" id="IPR010982">
    <property type="entry name" value="Lambda_DNA-bd_dom_sf"/>
</dbReference>
<dbReference type="RefSeq" id="WP_022677329.1">
    <property type="nucleotide sequence ID" value="NZ_CP140000.1"/>
</dbReference>
<evidence type="ECO:0000256" key="2">
    <source>
        <dbReference type="ARBA" id="ARBA00023125"/>
    </source>
</evidence>
<evidence type="ECO:0000256" key="3">
    <source>
        <dbReference type="ARBA" id="ARBA00023163"/>
    </source>
</evidence>
<comment type="caution">
    <text evidence="5">The sequence shown here is derived from an EMBL/GenBank/DDBJ whole genome shotgun (WGS) entry which is preliminary data.</text>
</comment>
<evidence type="ECO:0000256" key="1">
    <source>
        <dbReference type="ARBA" id="ARBA00023015"/>
    </source>
</evidence>
<reference evidence="5 6" key="1">
    <citation type="submission" date="2023-07" db="EMBL/GenBank/DDBJ databases">
        <title>Sorghum-associated microbial communities from plants grown in Nebraska, USA.</title>
        <authorList>
            <person name="Schachtman D."/>
        </authorList>
    </citation>
    <scope>NUCLEOTIDE SEQUENCE [LARGE SCALE GENOMIC DNA]</scope>
    <source>
        <strain evidence="5 6">DS1027</strain>
    </source>
</reference>
<dbReference type="SUPFAM" id="SSF51306">
    <property type="entry name" value="LexA/Signal peptidase"/>
    <property type="match status" value="1"/>
</dbReference>
<dbReference type="SUPFAM" id="SSF47413">
    <property type="entry name" value="lambda repressor-like DNA-binding domains"/>
    <property type="match status" value="1"/>
</dbReference>
<evidence type="ECO:0000313" key="5">
    <source>
        <dbReference type="EMBL" id="MDR6511785.1"/>
    </source>
</evidence>
<dbReference type="InterPro" id="IPR015927">
    <property type="entry name" value="Peptidase_S24_S26A/B/C"/>
</dbReference>
<keyword evidence="1" id="KW-0805">Transcription regulation</keyword>
<dbReference type="InterPro" id="IPR039418">
    <property type="entry name" value="LexA-like"/>
</dbReference>
<dbReference type="CDD" id="cd00093">
    <property type="entry name" value="HTH_XRE"/>
    <property type="match status" value="1"/>
</dbReference>
<feature type="domain" description="HTH cro/C1-type" evidence="4">
    <location>
        <begin position="7"/>
        <end position="60"/>
    </location>
</feature>
<keyword evidence="2" id="KW-0238">DNA-binding</keyword>
<accession>A0ABU1MN61</accession>
<dbReference type="Gene3D" id="1.10.260.40">
    <property type="entry name" value="lambda repressor-like DNA-binding domains"/>
    <property type="match status" value="1"/>
</dbReference>
<dbReference type="EMBL" id="JAVDRD010000006">
    <property type="protein sequence ID" value="MDR6511785.1"/>
    <property type="molecule type" value="Genomic_DNA"/>
</dbReference>
<dbReference type="Proteomes" id="UP001184150">
    <property type="component" value="Unassembled WGS sequence"/>
</dbReference>
<protein>
    <submittedName>
        <fullName evidence="5">Phage repressor protein C with HTH and peptisase S24 domain</fullName>
    </submittedName>
</protein>
<dbReference type="SMART" id="SM00530">
    <property type="entry name" value="HTH_XRE"/>
    <property type="match status" value="1"/>
</dbReference>
<gene>
    <name evidence="5" type="ORF">J2792_002661</name>
</gene>
<dbReference type="PROSITE" id="PS50943">
    <property type="entry name" value="HTH_CROC1"/>
    <property type="match status" value="1"/>
</dbReference>
<dbReference type="Pfam" id="PF00717">
    <property type="entry name" value="Peptidase_S24"/>
    <property type="match status" value="1"/>
</dbReference>
<organism evidence="5 6">
    <name type="scientific">Novosphingobium capsulatum</name>
    <dbReference type="NCBI Taxonomy" id="13688"/>
    <lineage>
        <taxon>Bacteria</taxon>
        <taxon>Pseudomonadati</taxon>
        <taxon>Pseudomonadota</taxon>
        <taxon>Alphaproteobacteria</taxon>
        <taxon>Sphingomonadales</taxon>
        <taxon>Sphingomonadaceae</taxon>
        <taxon>Novosphingobium</taxon>
    </lineage>
</organism>
<dbReference type="CDD" id="cd06529">
    <property type="entry name" value="S24_LexA-like"/>
    <property type="match status" value="1"/>
</dbReference>
<evidence type="ECO:0000313" key="6">
    <source>
        <dbReference type="Proteomes" id="UP001184150"/>
    </source>
</evidence>
<dbReference type="InterPro" id="IPR036286">
    <property type="entry name" value="LexA/Signal_pep-like_sf"/>
</dbReference>
<sequence>MTLGDRIAARISALGLSQAELARRVGISQPSVNHLIRKGAQGSRHIHAIARALETSVEYLTGETDDPANDGRRAPSVSVVAGAMGLVAVREVDLAIGLGAAYIDQPIADVQRMFPREWLDLYTRAPAESLIIARGSGDSMIPTILDNDLLLIDTSQAVPRLADQVWAVSYCGLGCVKRLRPSKDGGWLLMADNPAISPITAYDGELHVLGRVVAYFRKM</sequence>
<evidence type="ECO:0000259" key="4">
    <source>
        <dbReference type="PROSITE" id="PS50943"/>
    </source>
</evidence>
<keyword evidence="3" id="KW-0804">Transcription</keyword>
<name>A0ABU1MN61_9SPHN</name>
<dbReference type="PANTHER" id="PTHR40661:SF3">
    <property type="entry name" value="FELS-1 PROPHAGE TRANSCRIPTIONAL REGULATOR"/>
    <property type="match status" value="1"/>
</dbReference>